<proteinExistence type="predicted"/>
<name>A0A7S1ADD0_NOCSC</name>
<sequence>MAPVHEHVITTPKPNNTSSLIQLFENKKPRSQRVPNNLPSWALQFLNVEPEPCPLDVFDIGETSDLVTQLMHRRERAQRQGKTKMVQKLDKEIAAAKVEQKKKAKQLSDSFHNSFMGKVVEEGSDDERWDELGSSEPPYRLVMSTVHQGFLELSARREPSQHVEVLRKVDRLGVQVVGEHDTPACGLVVDGCLWRKTSIMSIGFDGWQDVGITPKLTASTFVLLGGQFMKPKDGSKSSFSTAVGEMERSVLISDTRAKQLADELTAAERPVSGLLEYVCEQRLWCTDSDVQPNVSFTEVFDIGDAPETDEIDTQDMTPRDLRF</sequence>
<organism evidence="1">
    <name type="scientific">Noctiluca scintillans</name>
    <name type="common">Sea sparkle</name>
    <name type="synonym">Red tide dinoflagellate</name>
    <dbReference type="NCBI Taxonomy" id="2966"/>
    <lineage>
        <taxon>Eukaryota</taxon>
        <taxon>Sar</taxon>
        <taxon>Alveolata</taxon>
        <taxon>Dinophyceae</taxon>
        <taxon>Noctilucales</taxon>
        <taxon>Noctilucaceae</taxon>
        <taxon>Noctiluca</taxon>
    </lineage>
</organism>
<dbReference type="EMBL" id="HBFQ01034250">
    <property type="protein sequence ID" value="CAD8849794.1"/>
    <property type="molecule type" value="Transcribed_RNA"/>
</dbReference>
<accession>A0A7S1ADD0</accession>
<gene>
    <name evidence="1" type="ORF">NSCI0253_LOCUS24144</name>
</gene>
<protein>
    <submittedName>
        <fullName evidence="1">Uncharacterized protein</fullName>
    </submittedName>
</protein>
<dbReference type="AlphaFoldDB" id="A0A7S1ADD0"/>
<reference evidence="1" key="1">
    <citation type="submission" date="2021-01" db="EMBL/GenBank/DDBJ databases">
        <authorList>
            <person name="Corre E."/>
            <person name="Pelletier E."/>
            <person name="Niang G."/>
            <person name="Scheremetjew M."/>
            <person name="Finn R."/>
            <person name="Kale V."/>
            <person name="Holt S."/>
            <person name="Cochrane G."/>
            <person name="Meng A."/>
            <person name="Brown T."/>
            <person name="Cohen L."/>
        </authorList>
    </citation>
    <scope>NUCLEOTIDE SEQUENCE</scope>
</reference>
<evidence type="ECO:0000313" key="1">
    <source>
        <dbReference type="EMBL" id="CAD8849794.1"/>
    </source>
</evidence>